<keyword evidence="3" id="KW-0175">Coiled coil</keyword>
<feature type="region of interest" description="Disordered" evidence="4">
    <location>
        <begin position="1085"/>
        <end position="1107"/>
    </location>
</feature>
<keyword evidence="2" id="KW-0106">Calcium</keyword>
<dbReference type="InterPro" id="IPR000008">
    <property type="entry name" value="C2_dom"/>
</dbReference>
<organism evidence="7">
    <name type="scientific">Ditylum brightwellii</name>
    <dbReference type="NCBI Taxonomy" id="49249"/>
    <lineage>
        <taxon>Eukaryota</taxon>
        <taxon>Sar</taxon>
        <taxon>Stramenopiles</taxon>
        <taxon>Ochrophyta</taxon>
        <taxon>Bacillariophyta</taxon>
        <taxon>Mediophyceae</taxon>
        <taxon>Lithodesmiophycidae</taxon>
        <taxon>Lithodesmiales</taxon>
        <taxon>Lithodesmiaceae</taxon>
        <taxon>Ditylum</taxon>
    </lineage>
</organism>
<dbReference type="EMBL" id="HBGN01002277">
    <property type="protein sequence ID" value="CAD9315128.1"/>
    <property type="molecule type" value="Transcribed_RNA"/>
</dbReference>
<keyword evidence="5" id="KW-0472">Membrane</keyword>
<evidence type="ECO:0000256" key="4">
    <source>
        <dbReference type="SAM" id="MobiDB-lite"/>
    </source>
</evidence>
<evidence type="ECO:0000256" key="1">
    <source>
        <dbReference type="ARBA" id="ARBA00022723"/>
    </source>
</evidence>
<dbReference type="Gene3D" id="2.60.40.150">
    <property type="entry name" value="C2 domain"/>
    <property type="match status" value="2"/>
</dbReference>
<evidence type="ECO:0000313" key="7">
    <source>
        <dbReference type="EMBL" id="CAD9315128.1"/>
    </source>
</evidence>
<keyword evidence="5" id="KW-0812">Transmembrane</keyword>
<name>A0A7S1VYE8_9STRA</name>
<dbReference type="Pfam" id="PF00168">
    <property type="entry name" value="C2"/>
    <property type="match status" value="2"/>
</dbReference>
<feature type="compositionally biased region" description="Polar residues" evidence="4">
    <location>
        <begin position="1133"/>
        <end position="1143"/>
    </location>
</feature>
<evidence type="ECO:0000259" key="6">
    <source>
        <dbReference type="PROSITE" id="PS50004"/>
    </source>
</evidence>
<keyword evidence="5" id="KW-1133">Transmembrane helix</keyword>
<dbReference type="PANTHER" id="PTHR45911">
    <property type="entry name" value="C2 DOMAIN-CONTAINING PROTEIN"/>
    <property type="match status" value="1"/>
</dbReference>
<dbReference type="AlphaFoldDB" id="A0A7S1VYE8"/>
<gene>
    <name evidence="7" type="ORF">DBRI1063_LOCUS1534</name>
</gene>
<feature type="region of interest" description="Disordered" evidence="4">
    <location>
        <begin position="117"/>
        <end position="140"/>
    </location>
</feature>
<feature type="compositionally biased region" description="Polar residues" evidence="4">
    <location>
        <begin position="17"/>
        <end position="42"/>
    </location>
</feature>
<feature type="region of interest" description="Disordered" evidence="4">
    <location>
        <begin position="1"/>
        <end position="69"/>
    </location>
</feature>
<dbReference type="InterPro" id="IPR035892">
    <property type="entry name" value="C2_domain_sf"/>
</dbReference>
<feature type="domain" description="C2" evidence="6">
    <location>
        <begin position="549"/>
        <end position="678"/>
    </location>
</feature>
<feature type="region of interest" description="Disordered" evidence="4">
    <location>
        <begin position="1129"/>
        <end position="1157"/>
    </location>
</feature>
<protein>
    <recommendedName>
        <fullName evidence="6">C2 domain-containing protein</fullName>
    </recommendedName>
</protein>
<accession>A0A7S1VYE8</accession>
<feature type="compositionally biased region" description="Polar residues" evidence="4">
    <location>
        <begin position="50"/>
        <end position="62"/>
    </location>
</feature>
<feature type="transmembrane region" description="Helical" evidence="5">
    <location>
        <begin position="993"/>
        <end position="1009"/>
    </location>
</feature>
<sequence>MSQSLTKSPRSVVDTPIENQLAESNMDQNSTSVKSQRGNSEWGNIDGPKQTMSPMSTVSTDNFFDDEDADTNKGNNIVIYDVRMPTRKGGISSHVRKSMRQRRIVVGIKNRYGTAPSSLEGARRASSETNAKKSFSPGLSLGRAKSLSHLANTERSSTLRGNVNRIASLGDVDGDHDLDRKDSFDGSTIVSPAELEEYVQDGDELYIKVFKPITLKEARNSLQAACESDSEDMYSSDDNSIETVSVVSKSTLQSTRQSSRSRTICGWRKYYSMPVDQLNITKTEKWKCQITTRSTRFKKWIIFATEEERLAFQNLVYSLQVKIKNWHQEHLMSELKASNSSPSTPVNLLVEIVSATGLRNADIGGLSDPFVKVRLGNRVLHTTKRIDNTLNPIWTTETNSLFLITDAMDEFFHSGYAVTFEVIDYDVLGKNAILGFARVPQGVLLKATGSRLEFPLEEIKNRRKSAGTLMVRCRQATQKDMQFMAKINSEKKMATKHGVANQSEFIKPVRPPSVTAKTMKKHSEEGSELIRVRPYPNPEQESETKWMTPDEIERMSYEESHKWIEAGSGSRGVLYVEIIGCDGLPNMDAGVNKRDKTDAFVTAIFEDAIVSTDVIFDCLSPRFMPWTRRAFSFLISHPWSPLLLGVHDYDTGSHNDAIGRVQVDLGNFAPNTEYILHYDLSNTAIVPNRKKIGTITIRLCLEYHDTTLQLHRERLSFPNRFRVNVQDKKDFRVAKFVADGGKDISKYSIETITMHVEELATCLNIVFYMYNALMFIYEWRGHIPLRFCWPYGKCGEVELLVPLHSIIAFVGAVLLVERPTLAPAMFTASLGWIMLAMLELKTSRPSPWARPPTYIETVKTLVTGEFTPQTITAQESCLADEIRVGADKKKRDEQVKYLTDMYNDKMKEWEVMTEFMGENLDLENIDTNTSKGFSTLPGRSILYPWQVWFAQLCQVRRTIESILTWNSYTPAFCITSASLGLGVLFLFIPWGFLTLWSARFVAWIVLGPWRKMMKNEMTLWEQRRITKEAKKKKNEAFEKEMEALQIQKEGALKMAALKKNIFGCFIVSCPCPMVKVDRYHDAPLPKSSAKPIAEENSKSSRINKKEKTRLQGQELAGVMVPENIDKHIDLPSVESSSDLMSSTPKKESSRAIKSPTSITVRATAKALRFIKGRKMPENES</sequence>
<dbReference type="GO" id="GO:0046872">
    <property type="term" value="F:metal ion binding"/>
    <property type="evidence" value="ECO:0007669"/>
    <property type="project" value="UniProtKB-KW"/>
</dbReference>
<dbReference type="SMART" id="SM00239">
    <property type="entry name" value="C2"/>
    <property type="match status" value="2"/>
</dbReference>
<dbReference type="PROSITE" id="PS50004">
    <property type="entry name" value="C2"/>
    <property type="match status" value="2"/>
</dbReference>
<keyword evidence="1" id="KW-0479">Metal-binding</keyword>
<feature type="compositionally biased region" description="Basic and acidic residues" evidence="4">
    <location>
        <begin position="1092"/>
        <end position="1107"/>
    </location>
</feature>
<proteinExistence type="predicted"/>
<evidence type="ECO:0000256" key="3">
    <source>
        <dbReference type="SAM" id="Coils"/>
    </source>
</evidence>
<reference evidence="7" key="1">
    <citation type="submission" date="2021-01" db="EMBL/GenBank/DDBJ databases">
        <authorList>
            <person name="Corre E."/>
            <person name="Pelletier E."/>
            <person name="Niang G."/>
            <person name="Scheremetjew M."/>
            <person name="Finn R."/>
            <person name="Kale V."/>
            <person name="Holt S."/>
            <person name="Cochrane G."/>
            <person name="Meng A."/>
            <person name="Brown T."/>
            <person name="Cohen L."/>
        </authorList>
    </citation>
    <scope>NUCLEOTIDE SEQUENCE</scope>
    <source>
        <strain evidence="7">Pop2</strain>
    </source>
</reference>
<feature type="domain" description="C2" evidence="6">
    <location>
        <begin position="327"/>
        <end position="454"/>
    </location>
</feature>
<feature type="coiled-coil region" evidence="3">
    <location>
        <begin position="1027"/>
        <end position="1054"/>
    </location>
</feature>
<evidence type="ECO:0000256" key="5">
    <source>
        <dbReference type="SAM" id="Phobius"/>
    </source>
</evidence>
<evidence type="ECO:0000256" key="2">
    <source>
        <dbReference type="ARBA" id="ARBA00022837"/>
    </source>
</evidence>
<dbReference type="SUPFAM" id="SSF49562">
    <property type="entry name" value="C2 domain (Calcium/lipid-binding domain, CaLB)"/>
    <property type="match status" value="2"/>
</dbReference>
<dbReference type="CDD" id="cd00030">
    <property type="entry name" value="C2"/>
    <property type="match status" value="2"/>
</dbReference>